<feature type="region of interest" description="Disordered" evidence="1">
    <location>
        <begin position="457"/>
        <end position="623"/>
    </location>
</feature>
<feature type="compositionally biased region" description="Low complexity" evidence="1">
    <location>
        <begin position="180"/>
        <end position="205"/>
    </location>
</feature>
<accession>A0A8X7T2F3</accession>
<evidence type="ECO:0000313" key="2">
    <source>
        <dbReference type="EMBL" id="KAE8266156.1"/>
    </source>
</evidence>
<feature type="compositionally biased region" description="Polar residues" evidence="1">
    <location>
        <begin position="690"/>
        <end position="706"/>
    </location>
</feature>
<feature type="region of interest" description="Disordered" evidence="1">
    <location>
        <begin position="670"/>
        <end position="706"/>
    </location>
</feature>
<gene>
    <name evidence="2" type="ORF">A4X09_0g6190</name>
</gene>
<protein>
    <submittedName>
        <fullName evidence="2">Uncharacterized protein</fullName>
    </submittedName>
</protein>
<dbReference type="EMBL" id="LWDG02000373">
    <property type="protein sequence ID" value="KAE8266156.1"/>
    <property type="molecule type" value="Genomic_DNA"/>
</dbReference>
<dbReference type="Proteomes" id="UP000078113">
    <property type="component" value="Unassembled WGS sequence"/>
</dbReference>
<proteinExistence type="predicted"/>
<feature type="compositionally biased region" description="Polar residues" evidence="1">
    <location>
        <begin position="93"/>
        <end position="111"/>
    </location>
</feature>
<feature type="compositionally biased region" description="Low complexity" evidence="1">
    <location>
        <begin position="40"/>
        <end position="74"/>
    </location>
</feature>
<dbReference type="AlphaFoldDB" id="A0A8X7T2F3"/>
<feature type="region of interest" description="Disordered" evidence="1">
    <location>
        <begin position="741"/>
        <end position="813"/>
    </location>
</feature>
<feature type="compositionally biased region" description="Low complexity" evidence="1">
    <location>
        <begin position="893"/>
        <end position="928"/>
    </location>
</feature>
<name>A0A8X7T2F3_9BASI</name>
<feature type="compositionally biased region" description="Polar residues" evidence="1">
    <location>
        <begin position="597"/>
        <end position="623"/>
    </location>
</feature>
<reference evidence="2" key="1">
    <citation type="submission" date="2016-04" db="EMBL/GenBank/DDBJ databases">
        <authorList>
            <person name="Nguyen H.D."/>
            <person name="Samba Siva P."/>
            <person name="Cullis J."/>
            <person name="Levesque C.A."/>
            <person name="Hambleton S."/>
        </authorList>
    </citation>
    <scope>NUCLEOTIDE SEQUENCE</scope>
    <source>
        <strain evidence="2">DAOMC 236422</strain>
    </source>
</reference>
<comment type="caution">
    <text evidence="2">The sequence shown here is derived from an EMBL/GenBank/DDBJ whole genome shotgun (WGS) entry which is preliminary data.</text>
</comment>
<feature type="compositionally biased region" description="Polar residues" evidence="1">
    <location>
        <begin position="308"/>
        <end position="327"/>
    </location>
</feature>
<feature type="compositionally biased region" description="Polar residues" evidence="1">
    <location>
        <begin position="366"/>
        <end position="376"/>
    </location>
</feature>
<sequence length="1046" mass="107512">MVSSPTMTVEARAGAPPPPPPAAAPAKASMGGLFKRIWKSSSGTSPSAAPSAASASQQSKNKSSDSNSSSTVPRSDSKSQASSPSRNDKKDTSQQPSALSLFRTRTPSQAKRTAAGSPVTPVHTTPPPVPELASEPLAGTATPTSVFLDAVSSPHSQSSTVPATDPSSSQSNLPILTDKSSSPSGPATPSGAQLAAPAQLLSPAAVVERRATSARADETPTPTTDRSSKLMSDSQSITTSAATSPALLTPASSTENSNDASSSPKSRDKPKASGRAQLSPPASLSVPQTDRKRRSFLGIKLGPVKSGKPSTSPTDIVPSNTLQQISVPQGADATGGRQGDTPVSGLRRAASSSPAKSGSLPGQGGSPNRQASNATPKSGPRTASRASYHANSASSFPIPIPGSTADSSPGSSQRRRRFKDTRDLSALVSELAAEEAATAAFHQQAALRQPHSFASAGVDLTGSSFASHGLSIPRTSSSAHHHAASVRESAAIPSVVPSLHNASNSSLYLPPQQSHSKGLSAASKNGSASHSPASANAELTSVNARSTTIANGNEQRPPSRELQQKPDQSSASSSASHNAPVSSSLPSSAAPSVRQRPPQQQEGSNWDAASSHSHRSGLSTPSHNVSAASAAFRSRAAALGFSALDAAMTGGHGLVVDPFGLPMHSDSPFDASRAYRSPSVGSGLEATAGMQRSNDSTQSLGYSQVNTGANASTSSFLSVDGASAASSHGGQRVRRSVLTMSMYEPEAERPGTSNSTAGRKREESADSTKAGARSVEKSGSRLSSPFGSRVPSRAVTPKTSSKALNEAMRQEEKLRIKEEKRRLKEEKKQELHIAKRLKQLEQEMKLVPLDPRAPKESKAAASAREAEQEKQRALAKGVDEALKKAQEAQAIALQNQYKRQQERQQQLLQKPDASGSIPSSQYTSSRTSSHNDTVATTDNANGSTADSSKQVLPASAVGASATDARSTADAKAGNGKPDEVPGGSGLPETAADVSTSPKADVVKSSVVRPPRSPGRSASSTSLRNAATAEGETIIPPLPQSHPEAVK</sequence>
<feature type="compositionally biased region" description="Polar residues" evidence="1">
    <location>
        <begin position="930"/>
        <end position="950"/>
    </location>
</feature>
<feature type="region of interest" description="Disordered" evidence="1">
    <location>
        <begin position="1"/>
        <end position="421"/>
    </location>
</feature>
<feature type="region of interest" description="Disordered" evidence="1">
    <location>
        <begin position="844"/>
        <end position="1046"/>
    </location>
</feature>
<evidence type="ECO:0000313" key="3">
    <source>
        <dbReference type="Proteomes" id="UP000078113"/>
    </source>
</evidence>
<feature type="compositionally biased region" description="Low complexity" evidence="1">
    <location>
        <begin position="238"/>
        <end position="263"/>
    </location>
</feature>
<feature type="compositionally biased region" description="Basic and acidic residues" evidence="1">
    <location>
        <begin position="207"/>
        <end position="218"/>
    </location>
</feature>
<feature type="compositionally biased region" description="Low complexity" evidence="1">
    <location>
        <begin position="1002"/>
        <end position="1023"/>
    </location>
</feature>
<reference evidence="2" key="2">
    <citation type="journal article" date="2019" name="IMA Fungus">
        <title>Genome sequencing and comparison of five Tilletia species to identify candidate genes for the detection of regulated species infecting wheat.</title>
        <authorList>
            <person name="Nguyen H.D.T."/>
            <person name="Sultana T."/>
            <person name="Kesanakurti P."/>
            <person name="Hambleton S."/>
        </authorList>
    </citation>
    <scope>NUCLEOTIDE SEQUENCE</scope>
    <source>
        <strain evidence="2">DAOMC 236422</strain>
    </source>
</reference>
<organism evidence="2 3">
    <name type="scientific">Tilletia walkeri</name>
    <dbReference type="NCBI Taxonomy" id="117179"/>
    <lineage>
        <taxon>Eukaryota</taxon>
        <taxon>Fungi</taxon>
        <taxon>Dikarya</taxon>
        <taxon>Basidiomycota</taxon>
        <taxon>Ustilaginomycotina</taxon>
        <taxon>Exobasidiomycetes</taxon>
        <taxon>Tilletiales</taxon>
        <taxon>Tilletiaceae</taxon>
        <taxon>Tilletia</taxon>
    </lineage>
</organism>
<feature type="compositionally biased region" description="Polar residues" evidence="1">
    <location>
        <begin position="220"/>
        <end position="237"/>
    </location>
</feature>
<feature type="compositionally biased region" description="Polar residues" evidence="1">
    <location>
        <begin position="500"/>
        <end position="556"/>
    </location>
</feature>
<feature type="compositionally biased region" description="Basic and acidic residues" evidence="1">
    <location>
        <begin position="852"/>
        <end position="886"/>
    </location>
</feature>
<feature type="compositionally biased region" description="Low complexity" evidence="1">
    <location>
        <begin position="569"/>
        <end position="593"/>
    </location>
</feature>
<evidence type="ECO:0000256" key="1">
    <source>
        <dbReference type="SAM" id="MobiDB-lite"/>
    </source>
</evidence>
<feature type="compositionally biased region" description="Polar residues" evidence="1">
    <location>
        <begin position="153"/>
        <end position="174"/>
    </location>
</feature>
<keyword evidence="3" id="KW-1185">Reference proteome</keyword>
<feature type="compositionally biased region" description="Low complexity" evidence="1">
    <location>
        <begin position="959"/>
        <end position="972"/>
    </location>
</feature>